<accession>A0A160VRT3</accession>
<sequence>MIFGIFRKKKKVYGPPVYLSEPTILYHTRTEKVILEIIEEKLGSTNVILPSDYGIKDVSDKIRDVEYVVAVAIYGKFSSLVCKEVEKAKRFNKKIYTLDIASKKEDSITYYFEEGVPEHIEWLDPEETKKFFDEFLGEDFMGIAFRGFFLGYRKNKW</sequence>
<dbReference type="KEGG" id="tch:CHITON_0944"/>
<gene>
    <name evidence="1" type="ORF">CHITON_0944</name>
</gene>
<name>A0A160VRT3_9EURY</name>
<dbReference type="GeneID" id="33322629"/>
<organism evidence="1 2">
    <name type="scientific">Thermococcus chitonophagus</name>
    <dbReference type="NCBI Taxonomy" id="54262"/>
    <lineage>
        <taxon>Archaea</taxon>
        <taxon>Methanobacteriati</taxon>
        <taxon>Methanobacteriota</taxon>
        <taxon>Thermococci</taxon>
        <taxon>Thermococcales</taxon>
        <taxon>Thermococcaceae</taxon>
        <taxon>Thermococcus</taxon>
    </lineage>
</organism>
<dbReference type="Proteomes" id="UP000093069">
    <property type="component" value="Chromosome I"/>
</dbReference>
<reference evidence="2" key="1">
    <citation type="submission" date="2016-01" db="EMBL/GenBank/DDBJ databases">
        <authorList>
            <person name="Vorgias C.E."/>
        </authorList>
    </citation>
    <scope>NUCLEOTIDE SEQUENCE [LARGE SCALE GENOMIC DNA]</scope>
</reference>
<dbReference type="AlphaFoldDB" id="A0A160VRT3"/>
<dbReference type="EMBL" id="LN999010">
    <property type="protein sequence ID" value="CUX77723.1"/>
    <property type="molecule type" value="Genomic_DNA"/>
</dbReference>
<evidence type="ECO:0000313" key="2">
    <source>
        <dbReference type="Proteomes" id="UP000093069"/>
    </source>
</evidence>
<proteinExistence type="predicted"/>
<dbReference type="OrthoDB" id="85626at2157"/>
<dbReference type="RefSeq" id="WP_172799784.1">
    <property type="nucleotide sequence ID" value="NZ_CP015193.1"/>
</dbReference>
<protein>
    <submittedName>
        <fullName evidence="1">Function Code: 16.1 Conserved Hypothetical</fullName>
    </submittedName>
</protein>
<evidence type="ECO:0000313" key="1">
    <source>
        <dbReference type="EMBL" id="CUX77723.1"/>
    </source>
</evidence>